<feature type="transmembrane region" description="Helical" evidence="6">
    <location>
        <begin position="133"/>
        <end position="149"/>
    </location>
</feature>
<organism evidence="8 9">
    <name type="scientific">Parvicella tangerina</name>
    <dbReference type="NCBI Taxonomy" id="2829795"/>
    <lineage>
        <taxon>Bacteria</taxon>
        <taxon>Pseudomonadati</taxon>
        <taxon>Bacteroidota</taxon>
        <taxon>Flavobacteriia</taxon>
        <taxon>Flavobacteriales</taxon>
        <taxon>Parvicellaceae</taxon>
        <taxon>Parvicella</taxon>
    </lineage>
</organism>
<name>A0A916NC61_9FLAO</name>
<feature type="transmembrane region" description="Helical" evidence="6">
    <location>
        <begin position="193"/>
        <end position="210"/>
    </location>
</feature>
<evidence type="ECO:0000259" key="7">
    <source>
        <dbReference type="Pfam" id="PF00892"/>
    </source>
</evidence>
<evidence type="ECO:0000256" key="1">
    <source>
        <dbReference type="ARBA" id="ARBA00004141"/>
    </source>
</evidence>
<feature type="transmembrane region" description="Helical" evidence="6">
    <location>
        <begin position="47"/>
        <end position="64"/>
    </location>
</feature>
<feature type="transmembrane region" description="Helical" evidence="6">
    <location>
        <begin position="161"/>
        <end position="181"/>
    </location>
</feature>
<gene>
    <name evidence="8" type="ORF">CRYO30217_01918</name>
</gene>
<reference evidence="8" key="1">
    <citation type="submission" date="2021-04" db="EMBL/GenBank/DDBJ databases">
        <authorList>
            <person name="Rodrigo-Torres L."/>
            <person name="Arahal R. D."/>
            <person name="Lucena T."/>
        </authorList>
    </citation>
    <scope>NUCLEOTIDE SEQUENCE</scope>
    <source>
        <strain evidence="8">AS29M-1</strain>
    </source>
</reference>
<evidence type="ECO:0000313" key="8">
    <source>
        <dbReference type="EMBL" id="CAG5082445.1"/>
    </source>
</evidence>
<keyword evidence="9" id="KW-1185">Reference proteome</keyword>
<dbReference type="AlphaFoldDB" id="A0A916NC61"/>
<feature type="transmembrane region" description="Helical" evidence="6">
    <location>
        <begin position="282"/>
        <end position="299"/>
    </location>
</feature>
<dbReference type="KEGG" id="ptan:CRYO30217_01918"/>
<dbReference type="Proteomes" id="UP000683507">
    <property type="component" value="Chromosome"/>
</dbReference>
<dbReference type="PANTHER" id="PTHR32322">
    <property type="entry name" value="INNER MEMBRANE TRANSPORTER"/>
    <property type="match status" value="1"/>
</dbReference>
<keyword evidence="3 6" id="KW-0812">Transmembrane</keyword>
<feature type="domain" description="EamA" evidence="7">
    <location>
        <begin position="12"/>
        <end position="147"/>
    </location>
</feature>
<accession>A0A916NC61</accession>
<comment type="similarity">
    <text evidence="2">Belongs to the EamA transporter family.</text>
</comment>
<dbReference type="RefSeq" id="WP_258542115.1">
    <property type="nucleotide sequence ID" value="NZ_OU015584.1"/>
</dbReference>
<dbReference type="InterPro" id="IPR050638">
    <property type="entry name" value="AA-Vitamin_Transporters"/>
</dbReference>
<evidence type="ECO:0000256" key="3">
    <source>
        <dbReference type="ARBA" id="ARBA00022692"/>
    </source>
</evidence>
<proteinExistence type="inferred from homology"/>
<keyword evidence="5 6" id="KW-0472">Membrane</keyword>
<dbReference type="EMBL" id="OU015584">
    <property type="protein sequence ID" value="CAG5082445.1"/>
    <property type="molecule type" value="Genomic_DNA"/>
</dbReference>
<dbReference type="SUPFAM" id="SSF103481">
    <property type="entry name" value="Multidrug resistance efflux transporter EmrE"/>
    <property type="match status" value="2"/>
</dbReference>
<evidence type="ECO:0000256" key="6">
    <source>
        <dbReference type="SAM" id="Phobius"/>
    </source>
</evidence>
<sequence>MESATNSKKLAWFLLILLSVVWGASYILIRFSLKDFDGNVRLQPDQLGAVRMVIASLVLLPFFFKYYKNIKRKHILPIVISGLCGNGLPAYLFAYAQTHLESAITGMLNSFVPIFAITISALVFGFKVKWNHLVGIVFGIVGAYVIMYSKLKDVTLTQDELIPFALVLLATLCYAISLNVIKYQLTDLRPMTITSAAFLAVGLPSLVYLLSTDIIGQVQSQEHIWEGVEFVSLLAVVGTAVAVYLFNHLIKISSPLFASSVTYFIPVVATIFGVLYGESISLFEVLGMAILIGGVLLINKQQRTKTLSETKVKHQVKS</sequence>
<dbReference type="Pfam" id="PF00892">
    <property type="entry name" value="EamA"/>
    <property type="match status" value="2"/>
</dbReference>
<dbReference type="InterPro" id="IPR000620">
    <property type="entry name" value="EamA_dom"/>
</dbReference>
<evidence type="ECO:0000256" key="5">
    <source>
        <dbReference type="ARBA" id="ARBA00023136"/>
    </source>
</evidence>
<protein>
    <recommendedName>
        <fullName evidence="7">EamA domain-containing protein</fullName>
    </recommendedName>
</protein>
<feature type="domain" description="EamA" evidence="7">
    <location>
        <begin position="165"/>
        <end position="299"/>
    </location>
</feature>
<evidence type="ECO:0000313" key="9">
    <source>
        <dbReference type="Proteomes" id="UP000683507"/>
    </source>
</evidence>
<dbReference type="GO" id="GO:0016020">
    <property type="term" value="C:membrane"/>
    <property type="evidence" value="ECO:0007669"/>
    <property type="project" value="UniProtKB-SubCell"/>
</dbReference>
<feature type="transmembrane region" description="Helical" evidence="6">
    <location>
        <begin position="256"/>
        <end position="276"/>
    </location>
</feature>
<feature type="transmembrane region" description="Helical" evidence="6">
    <location>
        <begin position="230"/>
        <end position="249"/>
    </location>
</feature>
<feature type="transmembrane region" description="Helical" evidence="6">
    <location>
        <begin position="76"/>
        <end position="96"/>
    </location>
</feature>
<evidence type="ECO:0000256" key="4">
    <source>
        <dbReference type="ARBA" id="ARBA00022989"/>
    </source>
</evidence>
<feature type="transmembrane region" description="Helical" evidence="6">
    <location>
        <begin position="108"/>
        <end position="126"/>
    </location>
</feature>
<comment type="subcellular location">
    <subcellularLocation>
        <location evidence="1">Membrane</location>
        <topology evidence="1">Multi-pass membrane protein</topology>
    </subcellularLocation>
</comment>
<keyword evidence="4 6" id="KW-1133">Transmembrane helix</keyword>
<dbReference type="PANTHER" id="PTHR32322:SF2">
    <property type="entry name" value="EAMA DOMAIN-CONTAINING PROTEIN"/>
    <property type="match status" value="1"/>
</dbReference>
<dbReference type="Gene3D" id="1.10.3730.20">
    <property type="match status" value="1"/>
</dbReference>
<evidence type="ECO:0000256" key="2">
    <source>
        <dbReference type="ARBA" id="ARBA00007362"/>
    </source>
</evidence>
<dbReference type="InterPro" id="IPR037185">
    <property type="entry name" value="EmrE-like"/>
</dbReference>